<organism evidence="1">
    <name type="scientific">marine sediment metagenome</name>
    <dbReference type="NCBI Taxonomy" id="412755"/>
    <lineage>
        <taxon>unclassified sequences</taxon>
        <taxon>metagenomes</taxon>
        <taxon>ecological metagenomes</taxon>
    </lineage>
</organism>
<name>X1D6E7_9ZZZZ</name>
<protein>
    <submittedName>
        <fullName evidence="1">Uncharacterized protein</fullName>
    </submittedName>
</protein>
<dbReference type="EMBL" id="BART01027344">
    <property type="protein sequence ID" value="GAG92016.1"/>
    <property type="molecule type" value="Genomic_DNA"/>
</dbReference>
<reference evidence="1" key="1">
    <citation type="journal article" date="2014" name="Front. Microbiol.">
        <title>High frequency of phylogenetically diverse reductive dehalogenase-homologous genes in deep subseafloor sedimentary metagenomes.</title>
        <authorList>
            <person name="Kawai M."/>
            <person name="Futagami T."/>
            <person name="Toyoda A."/>
            <person name="Takaki Y."/>
            <person name="Nishi S."/>
            <person name="Hori S."/>
            <person name="Arai W."/>
            <person name="Tsubouchi T."/>
            <person name="Morono Y."/>
            <person name="Uchiyama I."/>
            <person name="Ito T."/>
            <person name="Fujiyama A."/>
            <person name="Inagaki F."/>
            <person name="Takami H."/>
        </authorList>
    </citation>
    <scope>NUCLEOTIDE SEQUENCE</scope>
    <source>
        <strain evidence="1">Expedition CK06-06</strain>
    </source>
</reference>
<evidence type="ECO:0000313" key="1">
    <source>
        <dbReference type="EMBL" id="GAG92016.1"/>
    </source>
</evidence>
<sequence length="84" mass="9655">MRIDQKYYGDVFKNDGKKVPEEELIIFRAKDRAVPVMLEAYAAECQAIGCSDFHVEGILLLRDRVIHYQQSTGICKISDTYPED</sequence>
<gene>
    <name evidence="1" type="ORF">S01H4_48487</name>
</gene>
<accession>X1D6E7</accession>
<comment type="caution">
    <text evidence="1">The sequence shown here is derived from an EMBL/GenBank/DDBJ whole genome shotgun (WGS) entry which is preliminary data.</text>
</comment>
<feature type="non-terminal residue" evidence="1">
    <location>
        <position position="84"/>
    </location>
</feature>
<dbReference type="AlphaFoldDB" id="X1D6E7"/>
<proteinExistence type="predicted"/>